<dbReference type="SUPFAM" id="SSF56281">
    <property type="entry name" value="Metallo-hydrolase/oxidoreductase"/>
    <property type="match status" value="1"/>
</dbReference>
<evidence type="ECO:0000256" key="1">
    <source>
        <dbReference type="SAM" id="MobiDB-lite"/>
    </source>
</evidence>
<dbReference type="AlphaFoldDB" id="A0A841E4Y9"/>
<feature type="region of interest" description="Disordered" evidence="1">
    <location>
        <begin position="181"/>
        <end position="203"/>
    </location>
</feature>
<dbReference type="PANTHER" id="PTHR46018">
    <property type="entry name" value="ZINC PHOSPHODIESTERASE ELAC PROTEIN 1"/>
    <property type="match status" value="1"/>
</dbReference>
<organism evidence="3 4">
    <name type="scientific">Streptomonospora salina</name>
    <dbReference type="NCBI Taxonomy" id="104205"/>
    <lineage>
        <taxon>Bacteria</taxon>
        <taxon>Bacillati</taxon>
        <taxon>Actinomycetota</taxon>
        <taxon>Actinomycetes</taxon>
        <taxon>Streptosporangiales</taxon>
        <taxon>Nocardiopsidaceae</taxon>
        <taxon>Streptomonospora</taxon>
    </lineage>
</organism>
<proteinExistence type="predicted"/>
<comment type="caution">
    <text evidence="3">The sequence shown here is derived from an EMBL/GenBank/DDBJ whole genome shotgun (WGS) entry which is preliminary data.</text>
</comment>
<feature type="domain" description="Metallo-beta-lactamase" evidence="2">
    <location>
        <begin position="18"/>
        <end position="215"/>
    </location>
</feature>
<sequence>MELTVLGSAAPYARPGNPCSGYLVTGGSGAVWLDAGPGTLAQLQRHTRLPELDGIWISHLHADHCADLLTAFYALVYADQPPQAPIPLYGPPGTADRLEGFLSNAGRSPLERAFDVRELHDGHRARLGGMQLESRSVEHGMPGYAVRIHDGARSLAYSGDSAPCAALDAVARDADLLLCEADGDPPEDGQRVHHSPEDAGRTAARAGAHRLVVTHVGPFLRTEEALRRAAAEYPGPVGHADPGKVVSVD</sequence>
<protein>
    <submittedName>
        <fullName evidence="3">Ribonuclease BN (tRNA processing enzyme)</fullName>
    </submittedName>
</protein>
<dbReference type="PANTHER" id="PTHR46018:SF4">
    <property type="entry name" value="METALLO-HYDROLASE YHFI-RELATED"/>
    <property type="match status" value="1"/>
</dbReference>
<dbReference type="Gene3D" id="3.60.15.10">
    <property type="entry name" value="Ribonuclease Z/Hydroxyacylglutathione hydrolase-like"/>
    <property type="match status" value="1"/>
</dbReference>
<reference evidence="3 4" key="1">
    <citation type="submission" date="2020-08" db="EMBL/GenBank/DDBJ databases">
        <title>Sequencing the genomes of 1000 actinobacteria strains.</title>
        <authorList>
            <person name="Klenk H.-P."/>
        </authorList>
    </citation>
    <scope>NUCLEOTIDE SEQUENCE [LARGE SCALE GENOMIC DNA]</scope>
    <source>
        <strain evidence="3 4">DSM 44593</strain>
    </source>
</reference>
<dbReference type="EMBL" id="JACHLY010000001">
    <property type="protein sequence ID" value="MBB5998927.1"/>
    <property type="molecule type" value="Genomic_DNA"/>
</dbReference>
<dbReference type="GO" id="GO:0042781">
    <property type="term" value="F:3'-tRNA processing endoribonuclease activity"/>
    <property type="evidence" value="ECO:0007669"/>
    <property type="project" value="TreeGrafter"/>
</dbReference>
<evidence type="ECO:0000259" key="2">
    <source>
        <dbReference type="SMART" id="SM00849"/>
    </source>
</evidence>
<accession>A0A841E4Y9</accession>
<dbReference type="InterPro" id="IPR001279">
    <property type="entry name" value="Metallo-B-lactamas"/>
</dbReference>
<feature type="compositionally biased region" description="Basic and acidic residues" evidence="1">
    <location>
        <begin position="188"/>
        <end position="200"/>
    </location>
</feature>
<dbReference type="Proteomes" id="UP000578077">
    <property type="component" value="Unassembled WGS sequence"/>
</dbReference>
<dbReference type="SMART" id="SM00849">
    <property type="entry name" value="Lactamase_B"/>
    <property type="match status" value="1"/>
</dbReference>
<dbReference type="CDD" id="cd07716">
    <property type="entry name" value="RNaseZ_short-form-like_MBL-fold"/>
    <property type="match status" value="1"/>
</dbReference>
<evidence type="ECO:0000313" key="3">
    <source>
        <dbReference type="EMBL" id="MBB5998927.1"/>
    </source>
</evidence>
<dbReference type="RefSeq" id="WP_312862524.1">
    <property type="nucleotide sequence ID" value="NZ_BAABKT010000043.1"/>
</dbReference>
<dbReference type="InterPro" id="IPR036866">
    <property type="entry name" value="RibonucZ/Hydroxyglut_hydro"/>
</dbReference>
<gene>
    <name evidence="3" type="ORF">HNR25_002678</name>
</gene>
<dbReference type="Pfam" id="PF12706">
    <property type="entry name" value="Lactamase_B_2"/>
    <property type="match status" value="1"/>
</dbReference>
<evidence type="ECO:0000313" key="4">
    <source>
        <dbReference type="Proteomes" id="UP000578077"/>
    </source>
</evidence>
<keyword evidence="4" id="KW-1185">Reference proteome</keyword>
<name>A0A841E4Y9_9ACTN</name>